<evidence type="ECO:0000313" key="2">
    <source>
        <dbReference type="EMBL" id="MUL35525.1"/>
    </source>
</evidence>
<dbReference type="Proteomes" id="UP000441797">
    <property type="component" value="Unassembled WGS sequence"/>
</dbReference>
<evidence type="ECO:0000256" key="1">
    <source>
        <dbReference type="SAM" id="Phobius"/>
    </source>
</evidence>
<feature type="transmembrane region" description="Helical" evidence="1">
    <location>
        <begin position="59"/>
        <end position="82"/>
    </location>
</feature>
<feature type="transmembrane region" description="Helical" evidence="1">
    <location>
        <begin position="7"/>
        <end position="28"/>
    </location>
</feature>
<dbReference type="AlphaFoldDB" id="A0A6N8FT72"/>
<feature type="transmembrane region" description="Helical" evidence="1">
    <location>
        <begin position="34"/>
        <end position="52"/>
    </location>
</feature>
<sequence length="111" mass="12024">MKDRILLISRTFAVLVGAITIMFIVLGLTQNVDLFGPADIVLGFILITAAIIPRPKLACLGMLIGYSYTAGVFSLSITATFLDGTVNIASTLGLIVCIIFIYVLCRWLLKK</sequence>
<keyword evidence="1" id="KW-0812">Transmembrane</keyword>
<gene>
    <name evidence="2" type="ORF">BWI75_03920</name>
</gene>
<name>A0A6N8FT72_9CHRO</name>
<proteinExistence type="predicted"/>
<comment type="caution">
    <text evidence="2">The sequence shown here is derived from an EMBL/GenBank/DDBJ whole genome shotgun (WGS) entry which is preliminary data.</text>
</comment>
<protein>
    <submittedName>
        <fullName evidence="2">Uncharacterized protein</fullName>
    </submittedName>
</protein>
<reference evidence="2 3" key="1">
    <citation type="journal article" date="2019" name="Front. Microbiol.">
        <title>Genomic Features for Desiccation Tolerance and Sugar Biosynthesis in the Extremophile Gloeocapsopsis sp. UTEX B3054.</title>
        <authorList>
            <person name="Urrejola C."/>
            <person name="Alcorta J."/>
            <person name="Salas L."/>
            <person name="Vasquez M."/>
            <person name="Polz M.F."/>
            <person name="Vicuna R."/>
            <person name="Diez B."/>
        </authorList>
    </citation>
    <scope>NUCLEOTIDE SEQUENCE [LARGE SCALE GENOMIC DNA]</scope>
    <source>
        <strain evidence="2 3">1H9</strain>
    </source>
</reference>
<evidence type="ECO:0000313" key="3">
    <source>
        <dbReference type="Proteomes" id="UP000441797"/>
    </source>
</evidence>
<dbReference type="EMBL" id="NAPY01000004">
    <property type="protein sequence ID" value="MUL35525.1"/>
    <property type="molecule type" value="Genomic_DNA"/>
</dbReference>
<organism evidence="2 3">
    <name type="scientific">Gloeocapsopsis dulcis AAB1 = 1H9</name>
    <dbReference type="NCBI Taxonomy" id="1433147"/>
    <lineage>
        <taxon>Bacteria</taxon>
        <taxon>Bacillati</taxon>
        <taxon>Cyanobacteriota</taxon>
        <taxon>Cyanophyceae</taxon>
        <taxon>Oscillatoriophycideae</taxon>
        <taxon>Chroococcales</taxon>
        <taxon>Chroococcaceae</taxon>
        <taxon>Gloeocapsopsis</taxon>
        <taxon>Gloeocapsopsis dulcis</taxon>
    </lineage>
</organism>
<accession>A0A6N8FT72</accession>
<feature type="transmembrane region" description="Helical" evidence="1">
    <location>
        <begin position="88"/>
        <end position="109"/>
    </location>
</feature>
<keyword evidence="1" id="KW-1133">Transmembrane helix</keyword>
<keyword evidence="3" id="KW-1185">Reference proteome</keyword>
<keyword evidence="1" id="KW-0472">Membrane</keyword>